<protein>
    <submittedName>
        <fullName evidence="3">Uncharacterized protein</fullName>
    </submittedName>
</protein>
<comment type="caution">
    <text evidence="3">The sequence shown here is derived from an EMBL/GenBank/DDBJ whole genome shotgun (WGS) entry which is preliminary data.</text>
</comment>
<dbReference type="OrthoDB" id="2280884at2759"/>
<organism evidence="3 4">
    <name type="scientific">Circinella minor</name>
    <dbReference type="NCBI Taxonomy" id="1195481"/>
    <lineage>
        <taxon>Eukaryota</taxon>
        <taxon>Fungi</taxon>
        <taxon>Fungi incertae sedis</taxon>
        <taxon>Mucoromycota</taxon>
        <taxon>Mucoromycotina</taxon>
        <taxon>Mucoromycetes</taxon>
        <taxon>Mucorales</taxon>
        <taxon>Lichtheimiaceae</taxon>
        <taxon>Circinella</taxon>
    </lineage>
</organism>
<keyword evidence="2" id="KW-0472">Membrane</keyword>
<accession>A0A8H7S2N6</accession>
<dbReference type="EMBL" id="JAEPRB010000120">
    <property type="protein sequence ID" value="KAG2221058.1"/>
    <property type="molecule type" value="Genomic_DNA"/>
</dbReference>
<dbReference type="Proteomes" id="UP000646827">
    <property type="component" value="Unassembled WGS sequence"/>
</dbReference>
<keyword evidence="2" id="KW-1133">Transmembrane helix</keyword>
<feature type="transmembrane region" description="Helical" evidence="2">
    <location>
        <begin position="50"/>
        <end position="70"/>
    </location>
</feature>
<evidence type="ECO:0000313" key="3">
    <source>
        <dbReference type="EMBL" id="KAG2221058.1"/>
    </source>
</evidence>
<dbReference type="AlphaFoldDB" id="A0A8H7S2N6"/>
<evidence type="ECO:0000256" key="2">
    <source>
        <dbReference type="SAM" id="Phobius"/>
    </source>
</evidence>
<gene>
    <name evidence="3" type="ORF">INT45_009716</name>
</gene>
<keyword evidence="2" id="KW-0812">Transmembrane</keyword>
<feature type="transmembrane region" description="Helical" evidence="2">
    <location>
        <begin position="116"/>
        <end position="138"/>
    </location>
</feature>
<feature type="transmembrane region" description="Helical" evidence="2">
    <location>
        <begin position="16"/>
        <end position="38"/>
    </location>
</feature>
<evidence type="ECO:0000313" key="4">
    <source>
        <dbReference type="Proteomes" id="UP000646827"/>
    </source>
</evidence>
<name>A0A8H7S2N6_9FUNG</name>
<keyword evidence="4" id="KW-1185">Reference proteome</keyword>
<reference evidence="3 4" key="1">
    <citation type="submission" date="2020-12" db="EMBL/GenBank/DDBJ databases">
        <title>Metabolic potential, ecology and presence of endohyphal bacteria is reflected in genomic diversity of Mucoromycotina.</title>
        <authorList>
            <person name="Muszewska A."/>
            <person name="Okrasinska A."/>
            <person name="Steczkiewicz K."/>
            <person name="Drgas O."/>
            <person name="Orlowska M."/>
            <person name="Perlinska-Lenart U."/>
            <person name="Aleksandrzak-Piekarczyk T."/>
            <person name="Szatraj K."/>
            <person name="Zielenkiewicz U."/>
            <person name="Pilsyk S."/>
            <person name="Malc E."/>
            <person name="Mieczkowski P."/>
            <person name="Kruszewska J.S."/>
            <person name="Biernat P."/>
            <person name="Pawlowska J."/>
        </authorList>
    </citation>
    <scope>NUCLEOTIDE SEQUENCE [LARGE SCALE GENOMIC DNA]</scope>
    <source>
        <strain evidence="3 4">CBS 142.35</strain>
    </source>
</reference>
<sequence>MDRSSLNLIGKKKQYLLWYISLSVSVLSSAAICIHAGCCRRAHILRGDKTLSIVNIFMLSVTVLLVTFLGGQEPWTDGIVEFKQPAKGFIPYCGMLDSDHDVFYPLLYHRCLLIDATWIGACISCLLWFALLPFAIFAKPAKRTSSAGKLPKEASKWDKYTYQSQPQPQSSVSYYYPQQHNSVLTRGSSILTNNNNYSSTTPLTQPQTLPEPTLPNMYHYESRVMYEPTTTAGDYYGRNYYDYDYDSNHGNVMPQRQEQTNTTSSLTYYNDDSITPITPANNPTRSNTTNMMEYQQTHNNSEARTPMPRQQSISYPSPLQQNPTPTSEGPYIYYPQYH</sequence>
<feature type="region of interest" description="Disordered" evidence="1">
    <location>
        <begin position="254"/>
        <end position="338"/>
    </location>
</feature>
<evidence type="ECO:0000256" key="1">
    <source>
        <dbReference type="SAM" id="MobiDB-lite"/>
    </source>
</evidence>
<proteinExistence type="predicted"/>
<feature type="compositionally biased region" description="Polar residues" evidence="1">
    <location>
        <begin position="254"/>
        <end position="327"/>
    </location>
</feature>